<dbReference type="EMBL" id="BSPW01000044">
    <property type="protein sequence ID" value="GLT18480.1"/>
    <property type="molecule type" value="Genomic_DNA"/>
</dbReference>
<comment type="function">
    <text evidence="1">Part of the beta sliding clamp loading complex, which hydrolyzes ATP to load the beta clamp onto primed DNA to form the DNA replication pre-initiation complex. DNA polymerase III is a complex, multichain enzyme responsible for most of the replicative synthesis in bacteria. This DNA polymerase also exhibits 3' to 5' exonuclease activity.</text>
</comment>
<dbReference type="Proteomes" id="UP001157138">
    <property type="component" value="Unassembled WGS sequence"/>
</dbReference>
<dbReference type="PIRSF" id="PIRSF029225">
    <property type="entry name" value="DNA_pol_III_psi"/>
    <property type="match status" value="1"/>
</dbReference>
<gene>
    <name evidence="2" type="ORF">GCM10007938_22590</name>
</gene>
<dbReference type="Gene3D" id="3.40.50.10220">
    <property type="entry name" value="DNA polymerase III, psi subunit"/>
    <property type="match status" value="1"/>
</dbReference>
<accession>A0ABQ6F0V7</accession>
<evidence type="ECO:0000313" key="3">
    <source>
        <dbReference type="Proteomes" id="UP001157138"/>
    </source>
</evidence>
<keyword evidence="1" id="KW-0239">DNA-directed DNA polymerase</keyword>
<dbReference type="InterPro" id="IPR004615">
    <property type="entry name" value="DNA_pol_III_psi"/>
</dbReference>
<protein>
    <recommendedName>
        <fullName evidence="1">DNA polymerase III subunit psi</fullName>
    </recommendedName>
</protein>
<keyword evidence="3" id="KW-1185">Reference proteome</keyword>
<keyword evidence="1" id="KW-0548">Nucleotidyltransferase</keyword>
<reference evidence="3" key="1">
    <citation type="journal article" date="2019" name="Int. J. Syst. Evol. Microbiol.">
        <title>The Global Catalogue of Microorganisms (GCM) 10K type strain sequencing project: providing services to taxonomists for standard genome sequencing and annotation.</title>
        <authorList>
            <consortium name="The Broad Institute Genomics Platform"/>
            <consortium name="The Broad Institute Genome Sequencing Center for Infectious Disease"/>
            <person name="Wu L."/>
            <person name="Ma J."/>
        </authorList>
    </citation>
    <scope>NUCLEOTIDE SEQUENCE [LARGE SCALE GENOMIC DNA]</scope>
    <source>
        <strain evidence="3">NBRC 108723</strain>
    </source>
</reference>
<proteinExistence type="predicted"/>
<organism evidence="2 3">
    <name type="scientific">Vibrio zhanjiangensis</name>
    <dbReference type="NCBI Taxonomy" id="1046128"/>
    <lineage>
        <taxon>Bacteria</taxon>
        <taxon>Pseudomonadati</taxon>
        <taxon>Pseudomonadota</taxon>
        <taxon>Gammaproteobacteria</taxon>
        <taxon>Vibrionales</taxon>
        <taxon>Vibrionaceae</taxon>
        <taxon>Vibrio</taxon>
    </lineage>
</organism>
<comment type="caution">
    <text evidence="2">The sequence shown here is derived from an EMBL/GenBank/DDBJ whole genome shotgun (WGS) entry which is preliminary data.</text>
</comment>
<keyword evidence="1" id="KW-0235">DNA replication</keyword>
<dbReference type="Pfam" id="PF03603">
    <property type="entry name" value="DNA_III_psi"/>
    <property type="match status" value="1"/>
</dbReference>
<sequence length="143" mass="16495">MIITTSFHDKFMLSKQDSYLHEMGISLYDVRDIERFKGYSPDSIQVPETCKLVFVSSIYPVGDDAKLFEKVLSSMSLSLEEALHIYPQYISLVSNQNQDWVWFSGSPVDARMQGRVLHSPELSSVKGNAKNRRDLWQQICENR</sequence>
<name>A0ABQ6F0V7_9VIBR</name>
<evidence type="ECO:0000313" key="2">
    <source>
        <dbReference type="EMBL" id="GLT18480.1"/>
    </source>
</evidence>
<dbReference type="InterPro" id="IPR036654">
    <property type="entry name" value="DNA_pol_III_psi_sf"/>
</dbReference>
<evidence type="ECO:0000256" key="1">
    <source>
        <dbReference type="PIRNR" id="PIRNR029225"/>
    </source>
</evidence>
<keyword evidence="1" id="KW-0808">Transferase</keyword>
<dbReference type="SUPFAM" id="SSF102220">
    <property type="entry name" value="DNA polymerase III psi subunit"/>
    <property type="match status" value="1"/>
</dbReference>